<feature type="non-terminal residue" evidence="2">
    <location>
        <position position="91"/>
    </location>
</feature>
<evidence type="ECO:0000313" key="2">
    <source>
        <dbReference type="EMBL" id="CAA9385206.1"/>
    </source>
</evidence>
<protein>
    <submittedName>
        <fullName evidence="2">Uncharacterized protein</fullName>
    </submittedName>
</protein>
<accession>A0A6J4NHG4</accession>
<evidence type="ECO:0000256" key="1">
    <source>
        <dbReference type="SAM" id="MobiDB-lite"/>
    </source>
</evidence>
<reference evidence="2" key="1">
    <citation type="submission" date="2020-02" db="EMBL/GenBank/DDBJ databases">
        <authorList>
            <person name="Meier V. D."/>
        </authorList>
    </citation>
    <scope>NUCLEOTIDE SEQUENCE</scope>
    <source>
        <strain evidence="2">AVDCRST_MAG51</strain>
    </source>
</reference>
<sequence length="91" mass="10029">ERFQASRQLVAACGHTRPASRGTDPGGLHRLRRRRWTAAAPGLGDRRRRAAGRSVQATGAHLHRGQDDPQARPRGVPPQRPRFRRAGRAGV</sequence>
<name>A0A6J4NHG4_9BURK</name>
<dbReference type="EMBL" id="CADCUX010000017">
    <property type="protein sequence ID" value="CAA9385206.1"/>
    <property type="molecule type" value="Genomic_DNA"/>
</dbReference>
<feature type="compositionally biased region" description="Basic residues" evidence="1">
    <location>
        <begin position="81"/>
        <end position="91"/>
    </location>
</feature>
<gene>
    <name evidence="2" type="ORF">AVDCRST_MAG51-84</name>
</gene>
<dbReference type="AlphaFoldDB" id="A0A6J4NHG4"/>
<organism evidence="2">
    <name type="scientific">uncultured Ramlibacter sp</name>
    <dbReference type="NCBI Taxonomy" id="260755"/>
    <lineage>
        <taxon>Bacteria</taxon>
        <taxon>Pseudomonadati</taxon>
        <taxon>Pseudomonadota</taxon>
        <taxon>Betaproteobacteria</taxon>
        <taxon>Burkholderiales</taxon>
        <taxon>Comamonadaceae</taxon>
        <taxon>Ramlibacter</taxon>
        <taxon>environmental samples</taxon>
    </lineage>
</organism>
<feature type="non-terminal residue" evidence="2">
    <location>
        <position position="1"/>
    </location>
</feature>
<feature type="region of interest" description="Disordered" evidence="1">
    <location>
        <begin position="1"/>
        <end position="91"/>
    </location>
</feature>
<proteinExistence type="predicted"/>